<comment type="caution">
    <text evidence="6">Lacks conserved residue(s) required for the propagation of feature annotation.</text>
</comment>
<evidence type="ECO:0000256" key="6">
    <source>
        <dbReference type="HAMAP-Rule" id="MF_00587"/>
    </source>
</evidence>
<evidence type="ECO:0000256" key="1">
    <source>
        <dbReference type="ARBA" id="ARBA00022490"/>
    </source>
</evidence>
<dbReference type="InterPro" id="IPR007158">
    <property type="entry name" value="TrmY"/>
</dbReference>
<evidence type="ECO:0000256" key="5">
    <source>
        <dbReference type="ARBA" id="ARBA00022694"/>
    </source>
</evidence>
<keyword evidence="3 6" id="KW-0808">Transferase</keyword>
<protein>
    <recommendedName>
        <fullName evidence="6">tRNA (pseudouridine(54)-N(1))-methyltransferase</fullName>
        <ecNumber evidence="6">2.1.1.257</ecNumber>
    </recommendedName>
</protein>
<dbReference type="GO" id="GO:0030488">
    <property type="term" value="P:tRNA methylation"/>
    <property type="evidence" value="ECO:0007669"/>
    <property type="project" value="UniProtKB-UniRule"/>
</dbReference>
<dbReference type="InterPro" id="IPR029028">
    <property type="entry name" value="Alpha/beta_knot_MTases"/>
</dbReference>
<keyword evidence="8" id="KW-1185">Reference proteome</keyword>
<keyword evidence="2 6" id="KW-0489">Methyltransferase</keyword>
<dbReference type="InterPro" id="IPR029026">
    <property type="entry name" value="tRNA_m1G_MTases_N"/>
</dbReference>
<comment type="subcellular location">
    <subcellularLocation>
        <location evidence="6">Cytoplasm</location>
    </subcellularLocation>
</comment>
<dbReference type="Proteomes" id="UP001143747">
    <property type="component" value="Unassembled WGS sequence"/>
</dbReference>
<dbReference type="EC" id="2.1.1.257" evidence="6"/>
<dbReference type="GO" id="GO:0005737">
    <property type="term" value="C:cytoplasm"/>
    <property type="evidence" value="ECO:0007669"/>
    <property type="project" value="UniProtKB-SubCell"/>
</dbReference>
<comment type="catalytic activity">
    <reaction evidence="6">
        <text>pseudouridine(54) in tRNA + S-adenosyl-L-methionine = N(1)-methylpseudouridine(54) in tRNA + S-adenosyl-L-homocysteine + H(+)</text>
        <dbReference type="Rhea" id="RHEA:55292"/>
        <dbReference type="Rhea" id="RHEA-COMP:14140"/>
        <dbReference type="Rhea" id="RHEA-COMP:14141"/>
        <dbReference type="ChEBI" id="CHEBI:15378"/>
        <dbReference type="ChEBI" id="CHEBI:57856"/>
        <dbReference type="ChEBI" id="CHEBI:59789"/>
        <dbReference type="ChEBI" id="CHEBI:65314"/>
        <dbReference type="ChEBI" id="CHEBI:74890"/>
        <dbReference type="EC" id="2.1.1.257"/>
    </reaction>
</comment>
<accession>A0A9Q4KUJ0</accession>
<keyword evidence="5 6" id="KW-0819">tRNA processing</keyword>
<dbReference type="GO" id="GO:0008175">
    <property type="term" value="F:tRNA methyltransferase activity"/>
    <property type="evidence" value="ECO:0007669"/>
    <property type="project" value="UniProtKB-UniRule"/>
</dbReference>
<name>A0A9Q4KUJ0_9EURY</name>
<evidence type="ECO:0000256" key="4">
    <source>
        <dbReference type="ARBA" id="ARBA00022691"/>
    </source>
</evidence>
<dbReference type="Pfam" id="PF04013">
    <property type="entry name" value="Methyltrn_RNA_2"/>
    <property type="match status" value="1"/>
</dbReference>
<evidence type="ECO:0000256" key="3">
    <source>
        <dbReference type="ARBA" id="ARBA00022679"/>
    </source>
</evidence>
<dbReference type="CDD" id="cd18087">
    <property type="entry name" value="TrmY-like"/>
    <property type="match status" value="1"/>
</dbReference>
<dbReference type="Gene3D" id="3.40.1280.10">
    <property type="match status" value="1"/>
</dbReference>
<reference evidence="7" key="1">
    <citation type="submission" date="2022-01" db="EMBL/GenBank/DDBJ databases">
        <title>Draft genome of Methanogenium marinum DSM 15558.</title>
        <authorList>
            <person name="Chen S.-C."/>
            <person name="You Y.-T."/>
        </authorList>
    </citation>
    <scope>NUCLEOTIDE SEQUENCE</scope>
    <source>
        <strain evidence="7">DSM 15558</strain>
    </source>
</reference>
<dbReference type="PANTHER" id="PTHR40703:SF1">
    <property type="entry name" value="TRNA (PSEUDOURIDINE(54)-N(1))-METHYLTRANSFERASE"/>
    <property type="match status" value="1"/>
</dbReference>
<dbReference type="GO" id="GO:0008757">
    <property type="term" value="F:S-adenosylmethionine-dependent methyltransferase activity"/>
    <property type="evidence" value="ECO:0007669"/>
    <property type="project" value="UniProtKB-UniRule"/>
</dbReference>
<organism evidence="7 8">
    <name type="scientific">Methanogenium marinum</name>
    <dbReference type="NCBI Taxonomy" id="348610"/>
    <lineage>
        <taxon>Archaea</taxon>
        <taxon>Methanobacteriati</taxon>
        <taxon>Methanobacteriota</taxon>
        <taxon>Stenosarchaea group</taxon>
        <taxon>Methanomicrobia</taxon>
        <taxon>Methanomicrobiales</taxon>
        <taxon>Methanomicrobiaceae</taxon>
        <taxon>Methanogenium</taxon>
    </lineage>
</organism>
<gene>
    <name evidence="6 7" type="primary">trmY</name>
    <name evidence="7" type="ORF">L0665_10480</name>
</gene>
<keyword evidence="4 6" id="KW-0949">S-adenosyl-L-methionine</keyword>
<evidence type="ECO:0000313" key="7">
    <source>
        <dbReference type="EMBL" id="MDE4909034.1"/>
    </source>
</evidence>
<comment type="function">
    <text evidence="6">Specifically catalyzes the N1-methylation of pseudouridine at position 54 (Psi54) in tRNAs.</text>
</comment>
<comment type="subunit">
    <text evidence="6">Homodimer.</text>
</comment>
<feature type="binding site" evidence="6">
    <location>
        <position position="125"/>
    </location>
    <ligand>
        <name>S-adenosyl-L-methionine</name>
        <dbReference type="ChEBI" id="CHEBI:59789"/>
    </ligand>
</feature>
<evidence type="ECO:0000313" key="8">
    <source>
        <dbReference type="Proteomes" id="UP001143747"/>
    </source>
</evidence>
<keyword evidence="1 6" id="KW-0963">Cytoplasm</keyword>
<evidence type="ECO:0000256" key="2">
    <source>
        <dbReference type="ARBA" id="ARBA00022603"/>
    </source>
</evidence>
<dbReference type="HAMAP" id="MF_00587">
    <property type="entry name" value="tRNA_methyltr_TrmY"/>
    <property type="match status" value="1"/>
</dbReference>
<dbReference type="RefSeq" id="WP_274925640.1">
    <property type="nucleotide sequence ID" value="NZ_JAKELO010000002.1"/>
</dbReference>
<sequence length="192" mass="21403">MKQFIVIGHLARTDGDFSLNDMPGGAGRMDVLCRCINSSFFLSHDLRRDAECYLVLLGEPDPKKTILFRGDSLRYLSPDERSAGSLIKKALALPCDEEFRESTPGVFVRRGGLEELLTECTPVLLDEGGTDIRDMEELPSAYLLSDHHNFSESETAITNHLPRVSVGPTVLHADHTITVVLNEMDRREKSSE</sequence>
<dbReference type="EMBL" id="JAKELO010000002">
    <property type="protein sequence ID" value="MDE4909034.1"/>
    <property type="molecule type" value="Genomic_DNA"/>
</dbReference>
<comment type="caution">
    <text evidence="7">The sequence shown here is derived from an EMBL/GenBank/DDBJ whole genome shotgun (WGS) entry which is preliminary data.</text>
</comment>
<comment type="similarity">
    <text evidence="6">Belongs to the methyltransferase superfamily. TrmY family.</text>
</comment>
<dbReference type="AlphaFoldDB" id="A0A9Q4KUJ0"/>
<proteinExistence type="inferred from homology"/>
<dbReference type="SUPFAM" id="SSF75217">
    <property type="entry name" value="alpha/beta knot"/>
    <property type="match status" value="1"/>
</dbReference>
<dbReference type="NCBIfam" id="NF002560">
    <property type="entry name" value="PRK02135.1"/>
    <property type="match status" value="1"/>
</dbReference>
<dbReference type="PANTHER" id="PTHR40703">
    <property type="entry name" value="TRNA (PSEUDOURIDINE(54)-N(1))-METHYLTRANSFERASE"/>
    <property type="match status" value="1"/>
</dbReference>